<evidence type="ECO:0000313" key="2">
    <source>
        <dbReference type="Proteomes" id="UP001194468"/>
    </source>
</evidence>
<proteinExistence type="predicted"/>
<dbReference type="AlphaFoldDB" id="A0AAD4BZW8"/>
<gene>
    <name evidence="1" type="ORF">L210DRAFT_3530802</name>
</gene>
<keyword evidence="2" id="KW-1185">Reference proteome</keyword>
<comment type="caution">
    <text evidence="1">The sequence shown here is derived from an EMBL/GenBank/DDBJ whole genome shotgun (WGS) entry which is preliminary data.</text>
</comment>
<accession>A0AAD4BZW8</accession>
<organism evidence="1 2">
    <name type="scientific">Boletus edulis BED1</name>
    <dbReference type="NCBI Taxonomy" id="1328754"/>
    <lineage>
        <taxon>Eukaryota</taxon>
        <taxon>Fungi</taxon>
        <taxon>Dikarya</taxon>
        <taxon>Basidiomycota</taxon>
        <taxon>Agaricomycotina</taxon>
        <taxon>Agaricomycetes</taxon>
        <taxon>Agaricomycetidae</taxon>
        <taxon>Boletales</taxon>
        <taxon>Boletineae</taxon>
        <taxon>Boletaceae</taxon>
        <taxon>Boletoideae</taxon>
        <taxon>Boletus</taxon>
    </lineage>
</organism>
<name>A0AAD4BZW8_BOLED</name>
<protein>
    <submittedName>
        <fullName evidence="1">Uncharacterized protein</fullName>
    </submittedName>
</protein>
<reference evidence="1" key="1">
    <citation type="submission" date="2019-10" db="EMBL/GenBank/DDBJ databases">
        <authorList>
            <consortium name="DOE Joint Genome Institute"/>
            <person name="Kuo A."/>
            <person name="Miyauchi S."/>
            <person name="Kiss E."/>
            <person name="Drula E."/>
            <person name="Kohler A."/>
            <person name="Sanchez-Garcia M."/>
            <person name="Andreopoulos B."/>
            <person name="Barry K.W."/>
            <person name="Bonito G."/>
            <person name="Buee M."/>
            <person name="Carver A."/>
            <person name="Chen C."/>
            <person name="Cichocki N."/>
            <person name="Clum A."/>
            <person name="Culley D."/>
            <person name="Crous P.W."/>
            <person name="Fauchery L."/>
            <person name="Girlanda M."/>
            <person name="Hayes R."/>
            <person name="Keri Z."/>
            <person name="LaButti K."/>
            <person name="Lipzen A."/>
            <person name="Lombard V."/>
            <person name="Magnuson J."/>
            <person name="Maillard F."/>
            <person name="Morin E."/>
            <person name="Murat C."/>
            <person name="Nolan M."/>
            <person name="Ohm R."/>
            <person name="Pangilinan J."/>
            <person name="Pereira M."/>
            <person name="Perotto S."/>
            <person name="Peter M."/>
            <person name="Riley R."/>
            <person name="Sitrit Y."/>
            <person name="Stielow B."/>
            <person name="Szollosi G."/>
            <person name="Zifcakova L."/>
            <person name="Stursova M."/>
            <person name="Spatafora J.W."/>
            <person name="Tedersoo L."/>
            <person name="Vaario L.-M."/>
            <person name="Yamada A."/>
            <person name="Yan M."/>
            <person name="Wang P."/>
            <person name="Xu J."/>
            <person name="Bruns T."/>
            <person name="Baldrian P."/>
            <person name="Vilgalys R."/>
            <person name="Henrissat B."/>
            <person name="Grigoriev I.V."/>
            <person name="Hibbett D."/>
            <person name="Nagy L.G."/>
            <person name="Martin F.M."/>
        </authorList>
    </citation>
    <scope>NUCLEOTIDE SEQUENCE</scope>
    <source>
        <strain evidence="1">BED1</strain>
    </source>
</reference>
<sequence length="96" mass="10491">MLLRTNLPLRCSWKGTTLLCPLSHTIFSFPQGHCASGHVLYRLLSSLQGHCASGHVRYRLLSSVPLDTFITITSWTTCDSNPDDRLGTGTSILGTS</sequence>
<dbReference type="Proteomes" id="UP001194468">
    <property type="component" value="Unassembled WGS sequence"/>
</dbReference>
<evidence type="ECO:0000313" key="1">
    <source>
        <dbReference type="EMBL" id="KAF8444727.1"/>
    </source>
</evidence>
<dbReference type="EMBL" id="WHUW01000006">
    <property type="protein sequence ID" value="KAF8444727.1"/>
    <property type="molecule type" value="Genomic_DNA"/>
</dbReference>
<reference evidence="1" key="2">
    <citation type="journal article" date="2020" name="Nat. Commun.">
        <title>Large-scale genome sequencing of mycorrhizal fungi provides insights into the early evolution of symbiotic traits.</title>
        <authorList>
            <person name="Miyauchi S."/>
            <person name="Kiss E."/>
            <person name="Kuo A."/>
            <person name="Drula E."/>
            <person name="Kohler A."/>
            <person name="Sanchez-Garcia M."/>
            <person name="Morin E."/>
            <person name="Andreopoulos B."/>
            <person name="Barry K.W."/>
            <person name="Bonito G."/>
            <person name="Buee M."/>
            <person name="Carver A."/>
            <person name="Chen C."/>
            <person name="Cichocki N."/>
            <person name="Clum A."/>
            <person name="Culley D."/>
            <person name="Crous P.W."/>
            <person name="Fauchery L."/>
            <person name="Girlanda M."/>
            <person name="Hayes R.D."/>
            <person name="Keri Z."/>
            <person name="LaButti K."/>
            <person name="Lipzen A."/>
            <person name="Lombard V."/>
            <person name="Magnuson J."/>
            <person name="Maillard F."/>
            <person name="Murat C."/>
            <person name="Nolan M."/>
            <person name="Ohm R.A."/>
            <person name="Pangilinan J."/>
            <person name="Pereira M.F."/>
            <person name="Perotto S."/>
            <person name="Peter M."/>
            <person name="Pfister S."/>
            <person name="Riley R."/>
            <person name="Sitrit Y."/>
            <person name="Stielow J.B."/>
            <person name="Szollosi G."/>
            <person name="Zifcakova L."/>
            <person name="Stursova M."/>
            <person name="Spatafora J.W."/>
            <person name="Tedersoo L."/>
            <person name="Vaario L.M."/>
            <person name="Yamada A."/>
            <person name="Yan M."/>
            <person name="Wang P."/>
            <person name="Xu J."/>
            <person name="Bruns T."/>
            <person name="Baldrian P."/>
            <person name="Vilgalys R."/>
            <person name="Dunand C."/>
            <person name="Henrissat B."/>
            <person name="Grigoriev I.V."/>
            <person name="Hibbett D."/>
            <person name="Nagy L.G."/>
            <person name="Martin F.M."/>
        </authorList>
    </citation>
    <scope>NUCLEOTIDE SEQUENCE</scope>
    <source>
        <strain evidence="1">BED1</strain>
    </source>
</reference>